<dbReference type="NCBIfam" id="TIGR00256">
    <property type="entry name" value="D-aminoacyl-tRNA deacylase"/>
    <property type="match status" value="1"/>
</dbReference>
<keyword evidence="2" id="KW-0694">RNA-binding</keyword>
<dbReference type="HOGENOM" id="CLU_076901_1_0_7"/>
<dbReference type="HAMAP" id="MF_00518">
    <property type="entry name" value="Deacylase_Dtd"/>
    <property type="match status" value="1"/>
</dbReference>
<comment type="catalytic activity">
    <reaction evidence="2">
        <text>glycyl-tRNA(Ala) + H2O = tRNA(Ala) + glycine + H(+)</text>
        <dbReference type="Rhea" id="RHEA:53744"/>
        <dbReference type="Rhea" id="RHEA-COMP:9657"/>
        <dbReference type="Rhea" id="RHEA-COMP:13640"/>
        <dbReference type="ChEBI" id="CHEBI:15377"/>
        <dbReference type="ChEBI" id="CHEBI:15378"/>
        <dbReference type="ChEBI" id="CHEBI:57305"/>
        <dbReference type="ChEBI" id="CHEBI:78442"/>
        <dbReference type="ChEBI" id="CHEBI:78522"/>
    </reaction>
</comment>
<dbReference type="InterPro" id="IPR023509">
    <property type="entry name" value="DTD-like_sf"/>
</dbReference>
<proteinExistence type="inferred from homology"/>
<feature type="short sequence motif" description="Gly-cisPro motif, important for rejection of L-amino acids" evidence="2">
    <location>
        <begin position="138"/>
        <end position="139"/>
    </location>
</feature>
<name>F2LX30_HIPMA</name>
<dbReference type="GO" id="GO:0043908">
    <property type="term" value="F:Ser(Gly)-tRNA(Ala) hydrolase activity"/>
    <property type="evidence" value="ECO:0007669"/>
    <property type="project" value="UniProtKB-UniRule"/>
</dbReference>
<comment type="subunit">
    <text evidence="2">Homodimer.</text>
</comment>
<dbReference type="STRING" id="760142.Hipma_0108"/>
<dbReference type="InParanoid" id="F2LX30"/>
<reference evidence="3 4" key="1">
    <citation type="journal article" date="2011" name="Stand. Genomic Sci.">
        <title>Complete genome sequence of the thermophilic sulfur-reducer Hippea maritima type strain (MH(2)).</title>
        <authorList>
            <person name="Huntemann M."/>
            <person name="Lu M."/>
            <person name="Nolan M."/>
            <person name="Lapidus A."/>
            <person name="Lucas S."/>
            <person name="Hammon N."/>
            <person name="Deshpande S."/>
            <person name="Cheng J.F."/>
            <person name="Tapia R."/>
            <person name="Han C."/>
            <person name="Goodwin L."/>
            <person name="Pitluck S."/>
            <person name="Liolios K."/>
            <person name="Pagani I."/>
            <person name="Ivanova N."/>
            <person name="Ovchinikova G."/>
            <person name="Pati A."/>
            <person name="Chen A."/>
            <person name="Palaniappan K."/>
            <person name="Land M."/>
            <person name="Hauser L."/>
            <person name="Jeffries C.D."/>
            <person name="Detter J.C."/>
            <person name="Brambilla E.M."/>
            <person name="Rohde M."/>
            <person name="Spring S."/>
            <person name="Goker M."/>
            <person name="Woyke T."/>
            <person name="Bristow J."/>
            <person name="Eisen J.A."/>
            <person name="Markowitz V."/>
            <person name="Hugenholtz P."/>
            <person name="Kyrpides N.C."/>
            <person name="Klenk H.P."/>
            <person name="Mavromatis K."/>
        </authorList>
    </citation>
    <scope>NUCLEOTIDE SEQUENCE [LARGE SCALE GENOMIC DNA]</scope>
    <source>
        <strain evidence="4">ATCC 700847 / DSM 10411 / MH2</strain>
    </source>
</reference>
<keyword evidence="2" id="KW-0378">Hydrolase</keyword>
<dbReference type="GO" id="GO:0106026">
    <property type="term" value="F:Gly-tRNA(Ala) deacylase activity"/>
    <property type="evidence" value="ECO:0007669"/>
    <property type="project" value="UniProtKB-UniRule"/>
</dbReference>
<dbReference type="OrthoDB" id="9801395at2"/>
<dbReference type="EMBL" id="CP002606">
    <property type="protein sequence ID" value="AEA33088.1"/>
    <property type="molecule type" value="Genomic_DNA"/>
</dbReference>
<dbReference type="CDD" id="cd00563">
    <property type="entry name" value="Dtyr_deacylase"/>
    <property type="match status" value="1"/>
</dbReference>
<evidence type="ECO:0000256" key="1">
    <source>
        <dbReference type="ARBA" id="ARBA00009673"/>
    </source>
</evidence>
<comment type="subcellular location">
    <subcellularLocation>
        <location evidence="2">Cytoplasm</location>
    </subcellularLocation>
</comment>
<dbReference type="eggNOG" id="COG1490">
    <property type="taxonomic scope" value="Bacteria"/>
</dbReference>
<comment type="similarity">
    <text evidence="1 2">Belongs to the DTD family.</text>
</comment>
<sequence length="151" mass="16842">MRAVIQRVKQASVVVDGKVVASIETGILILLCVCKDDTQKDIEYLAKKIANMRIFSDENGKFNLSVKDMGGSCIVVSQFTLAADTKKGNRPSYFYAAEPQKAQKLYNEFVRLLKTEHNLPTQKGVFAAHMDVKLINDGPVTIYIDSKENLQ</sequence>
<dbReference type="GO" id="GO:0000049">
    <property type="term" value="F:tRNA binding"/>
    <property type="evidence" value="ECO:0007669"/>
    <property type="project" value="UniProtKB-UniRule"/>
</dbReference>
<evidence type="ECO:0000313" key="4">
    <source>
        <dbReference type="Proteomes" id="UP000008139"/>
    </source>
</evidence>
<dbReference type="KEGG" id="hmr:Hipma_0108"/>
<dbReference type="PANTHER" id="PTHR10472">
    <property type="entry name" value="D-TYROSYL-TRNA TYR DEACYLASE"/>
    <property type="match status" value="1"/>
</dbReference>
<dbReference type="GO" id="GO:0019478">
    <property type="term" value="P:D-amino acid catabolic process"/>
    <property type="evidence" value="ECO:0007669"/>
    <property type="project" value="UniProtKB-UniRule"/>
</dbReference>
<keyword evidence="2" id="KW-0820">tRNA-binding</keyword>
<dbReference type="InterPro" id="IPR003732">
    <property type="entry name" value="Daa-tRNA_deacyls_DTD"/>
</dbReference>
<dbReference type="SUPFAM" id="SSF69500">
    <property type="entry name" value="DTD-like"/>
    <property type="match status" value="1"/>
</dbReference>
<dbReference type="GO" id="GO:0051500">
    <property type="term" value="F:D-tyrosyl-tRNA(Tyr) deacylase activity"/>
    <property type="evidence" value="ECO:0007669"/>
    <property type="project" value="TreeGrafter"/>
</dbReference>
<gene>
    <name evidence="2" type="primary">dtd</name>
    <name evidence="3" type="ordered locus">Hipma_0108</name>
</gene>
<keyword evidence="4" id="KW-1185">Reference proteome</keyword>
<dbReference type="AlphaFoldDB" id="F2LX30"/>
<accession>F2LX30</accession>
<dbReference type="FunCoup" id="F2LX30">
    <property type="interactions" value="357"/>
</dbReference>
<dbReference type="PANTHER" id="PTHR10472:SF5">
    <property type="entry name" value="D-AMINOACYL-TRNA DEACYLASE 1"/>
    <property type="match status" value="1"/>
</dbReference>
<dbReference type="RefSeq" id="WP_013681133.1">
    <property type="nucleotide sequence ID" value="NC_015318.1"/>
</dbReference>
<comment type="catalytic activity">
    <reaction evidence="2">
        <text>a D-aminoacyl-tRNA + H2O = a tRNA + a D-alpha-amino acid + H(+)</text>
        <dbReference type="Rhea" id="RHEA:13953"/>
        <dbReference type="Rhea" id="RHEA-COMP:10123"/>
        <dbReference type="Rhea" id="RHEA-COMP:10124"/>
        <dbReference type="ChEBI" id="CHEBI:15377"/>
        <dbReference type="ChEBI" id="CHEBI:15378"/>
        <dbReference type="ChEBI" id="CHEBI:59871"/>
        <dbReference type="ChEBI" id="CHEBI:78442"/>
        <dbReference type="ChEBI" id="CHEBI:79333"/>
        <dbReference type="EC" id="3.1.1.96"/>
    </reaction>
</comment>
<dbReference type="GO" id="GO:0005737">
    <property type="term" value="C:cytoplasm"/>
    <property type="evidence" value="ECO:0007669"/>
    <property type="project" value="UniProtKB-SubCell"/>
</dbReference>
<dbReference type="EC" id="3.1.1.-" evidence="2"/>
<dbReference type="Pfam" id="PF02580">
    <property type="entry name" value="Tyr_Deacylase"/>
    <property type="match status" value="1"/>
</dbReference>
<dbReference type="Gene3D" id="3.50.80.10">
    <property type="entry name" value="D-tyrosyl-tRNA(Tyr) deacylase"/>
    <property type="match status" value="1"/>
</dbReference>
<comment type="function">
    <text evidence="2">An aminoacyl-tRNA editing enzyme that deacylates mischarged D-aminoacyl-tRNAs. Also deacylates mischarged glycyl-tRNA(Ala), protecting cells against glycine mischarging by AlaRS. Acts via tRNA-based rather than protein-based catalysis; rejects L-amino acids rather than detecting D-amino acids in the active site. By recycling D-aminoacyl-tRNA to D-amino acids and free tRNA molecules, this enzyme counteracts the toxicity associated with the formation of D-aminoacyl-tRNA entities in vivo and helps enforce protein L-homochirality.</text>
</comment>
<dbReference type="Proteomes" id="UP000008139">
    <property type="component" value="Chromosome"/>
</dbReference>
<keyword evidence="2" id="KW-0963">Cytoplasm</keyword>
<reference evidence="4" key="2">
    <citation type="submission" date="2011-03" db="EMBL/GenBank/DDBJ databases">
        <title>The complete genome of Hippea maritima DSM 10411.</title>
        <authorList>
            <consortium name="US DOE Joint Genome Institute (JGI-PGF)"/>
            <person name="Lucas S."/>
            <person name="Copeland A."/>
            <person name="Lapidus A."/>
            <person name="Bruce D."/>
            <person name="Goodwin L."/>
            <person name="Pitluck S."/>
            <person name="Peters L."/>
            <person name="Kyrpides N."/>
            <person name="Mavromatis K."/>
            <person name="Pagani I."/>
            <person name="Ivanova N."/>
            <person name="Mikhailova N."/>
            <person name="Lu M."/>
            <person name="Detter J.C."/>
            <person name="Tapia R."/>
            <person name="Han C."/>
            <person name="Land M."/>
            <person name="Hauser L."/>
            <person name="Markowitz V."/>
            <person name="Cheng J.-F."/>
            <person name="Hugenholtz P."/>
            <person name="Woyke T."/>
            <person name="Wu D."/>
            <person name="Spring S."/>
            <person name="Schroeder M."/>
            <person name="Brambilla E."/>
            <person name="Klenk H.-P."/>
            <person name="Eisen J.A."/>
        </authorList>
    </citation>
    <scope>NUCLEOTIDE SEQUENCE [LARGE SCALE GENOMIC DNA]</scope>
    <source>
        <strain evidence="4">ATCC 700847 / DSM 10411 / MH2</strain>
    </source>
</reference>
<organism evidence="3 4">
    <name type="scientific">Hippea maritima (strain ATCC 700847 / DSM 10411 / MH2)</name>
    <dbReference type="NCBI Taxonomy" id="760142"/>
    <lineage>
        <taxon>Bacteria</taxon>
        <taxon>Pseudomonadati</taxon>
        <taxon>Campylobacterota</taxon>
        <taxon>Desulfurellia</taxon>
        <taxon>Desulfurellales</taxon>
        <taxon>Hippeaceae</taxon>
        <taxon>Hippea</taxon>
    </lineage>
</organism>
<dbReference type="EC" id="3.1.1.96" evidence="2"/>
<comment type="domain">
    <text evidence="2">A Gly-cisPro motif from one monomer fits into the active site of the other monomer to allow specific chiral rejection of L-amino acids.</text>
</comment>
<protein>
    <recommendedName>
        <fullName evidence="2">D-aminoacyl-tRNA deacylase</fullName>
        <shortName evidence="2">DTD</shortName>
        <ecNumber evidence="2">3.1.1.96</ecNumber>
    </recommendedName>
    <alternativeName>
        <fullName evidence="2">Gly-tRNA(Ala) deacylase</fullName>
        <ecNumber evidence="2">3.1.1.-</ecNumber>
    </alternativeName>
</protein>
<dbReference type="FunFam" id="3.50.80.10:FF:000001">
    <property type="entry name" value="D-aminoacyl-tRNA deacylase"/>
    <property type="match status" value="1"/>
</dbReference>
<evidence type="ECO:0000256" key="2">
    <source>
        <dbReference type="HAMAP-Rule" id="MF_00518"/>
    </source>
</evidence>
<evidence type="ECO:0000313" key="3">
    <source>
        <dbReference type="EMBL" id="AEA33088.1"/>
    </source>
</evidence>